<dbReference type="OrthoDB" id="3063186at2759"/>
<proteinExistence type="predicted"/>
<dbReference type="Proteomes" id="UP000054477">
    <property type="component" value="Unassembled WGS sequence"/>
</dbReference>
<dbReference type="AlphaFoldDB" id="A0A0C9XHE8"/>
<name>A0A0C9XHE8_9AGAR</name>
<gene>
    <name evidence="1" type="ORF">K443DRAFT_11303</name>
</gene>
<reference evidence="1 2" key="1">
    <citation type="submission" date="2014-04" db="EMBL/GenBank/DDBJ databases">
        <authorList>
            <consortium name="DOE Joint Genome Institute"/>
            <person name="Kuo A."/>
            <person name="Kohler A."/>
            <person name="Nagy L.G."/>
            <person name="Floudas D."/>
            <person name="Copeland A."/>
            <person name="Barry K.W."/>
            <person name="Cichocki N."/>
            <person name="Veneault-Fourrey C."/>
            <person name="LaButti K."/>
            <person name="Lindquist E.A."/>
            <person name="Lipzen A."/>
            <person name="Lundell T."/>
            <person name="Morin E."/>
            <person name="Murat C."/>
            <person name="Sun H."/>
            <person name="Tunlid A."/>
            <person name="Henrissat B."/>
            <person name="Grigoriev I.V."/>
            <person name="Hibbett D.S."/>
            <person name="Martin F."/>
            <person name="Nordberg H.P."/>
            <person name="Cantor M.N."/>
            <person name="Hua S.X."/>
        </authorList>
    </citation>
    <scope>NUCLEOTIDE SEQUENCE [LARGE SCALE GENOMIC DNA]</scope>
    <source>
        <strain evidence="1 2">LaAM-08-1</strain>
    </source>
</reference>
<evidence type="ECO:0000313" key="1">
    <source>
        <dbReference type="EMBL" id="KIJ95532.1"/>
    </source>
</evidence>
<sequence>MSHHRGVRATRFPFSPEQIEHLNSFVPTFEAEVRRVDPDFLGNSKQLSDWKRETAKSIMNHSLFQDLPDSNTRSAWDSAIRQ</sequence>
<accession>A0A0C9XHE8</accession>
<keyword evidence="2" id="KW-1185">Reference proteome</keyword>
<organism evidence="1 2">
    <name type="scientific">Laccaria amethystina LaAM-08-1</name>
    <dbReference type="NCBI Taxonomy" id="1095629"/>
    <lineage>
        <taxon>Eukaryota</taxon>
        <taxon>Fungi</taxon>
        <taxon>Dikarya</taxon>
        <taxon>Basidiomycota</taxon>
        <taxon>Agaricomycotina</taxon>
        <taxon>Agaricomycetes</taxon>
        <taxon>Agaricomycetidae</taxon>
        <taxon>Agaricales</taxon>
        <taxon>Agaricineae</taxon>
        <taxon>Hydnangiaceae</taxon>
        <taxon>Laccaria</taxon>
    </lineage>
</organism>
<dbReference type="HOGENOM" id="CLU_2558622_0_0_1"/>
<evidence type="ECO:0000313" key="2">
    <source>
        <dbReference type="Proteomes" id="UP000054477"/>
    </source>
</evidence>
<dbReference type="STRING" id="1095629.A0A0C9XHE8"/>
<dbReference type="EMBL" id="KN838752">
    <property type="protein sequence ID" value="KIJ95532.1"/>
    <property type="molecule type" value="Genomic_DNA"/>
</dbReference>
<protein>
    <submittedName>
        <fullName evidence="1">Uncharacterized protein</fullName>
    </submittedName>
</protein>
<reference evidence="2" key="2">
    <citation type="submission" date="2015-01" db="EMBL/GenBank/DDBJ databases">
        <title>Evolutionary Origins and Diversification of the Mycorrhizal Mutualists.</title>
        <authorList>
            <consortium name="DOE Joint Genome Institute"/>
            <consortium name="Mycorrhizal Genomics Consortium"/>
            <person name="Kohler A."/>
            <person name="Kuo A."/>
            <person name="Nagy L.G."/>
            <person name="Floudas D."/>
            <person name="Copeland A."/>
            <person name="Barry K.W."/>
            <person name="Cichocki N."/>
            <person name="Veneault-Fourrey C."/>
            <person name="LaButti K."/>
            <person name="Lindquist E.A."/>
            <person name="Lipzen A."/>
            <person name="Lundell T."/>
            <person name="Morin E."/>
            <person name="Murat C."/>
            <person name="Riley R."/>
            <person name="Ohm R."/>
            <person name="Sun H."/>
            <person name="Tunlid A."/>
            <person name="Henrissat B."/>
            <person name="Grigoriev I.V."/>
            <person name="Hibbett D.S."/>
            <person name="Martin F."/>
        </authorList>
    </citation>
    <scope>NUCLEOTIDE SEQUENCE [LARGE SCALE GENOMIC DNA]</scope>
    <source>
        <strain evidence="2">LaAM-08-1</strain>
    </source>
</reference>